<comment type="caution">
    <text evidence="2">The sequence shown here is derived from an EMBL/GenBank/DDBJ whole genome shotgun (WGS) entry which is preliminary data.</text>
</comment>
<keyword evidence="3" id="KW-1185">Reference proteome</keyword>
<reference evidence="2" key="1">
    <citation type="journal article" date="2022" name="Proc. Natl. Acad. Sci. U.S.A.">
        <title>Life cycle and functional genomics of the unicellular red alga Galdieria for elucidating algal and plant evolution and industrial use.</title>
        <authorList>
            <person name="Hirooka S."/>
            <person name="Itabashi T."/>
            <person name="Ichinose T.M."/>
            <person name="Onuma R."/>
            <person name="Fujiwara T."/>
            <person name="Yamashita S."/>
            <person name="Jong L.W."/>
            <person name="Tomita R."/>
            <person name="Iwane A.H."/>
            <person name="Miyagishima S.Y."/>
        </authorList>
    </citation>
    <scope>NUCLEOTIDE SEQUENCE</scope>
    <source>
        <strain evidence="2">NBRC 102759</strain>
    </source>
</reference>
<keyword evidence="1" id="KW-0472">Membrane</keyword>
<reference evidence="2" key="2">
    <citation type="submission" date="2022-01" db="EMBL/GenBank/DDBJ databases">
        <authorList>
            <person name="Hirooka S."/>
            <person name="Miyagishima S.Y."/>
        </authorList>
    </citation>
    <scope>NUCLEOTIDE SEQUENCE</scope>
    <source>
        <strain evidence="2">NBRC 102759</strain>
    </source>
</reference>
<keyword evidence="1" id="KW-0812">Transmembrane</keyword>
<protein>
    <submittedName>
        <fullName evidence="2">Uncharacterized protein</fullName>
    </submittedName>
</protein>
<accession>A0A9C7PVF7</accession>
<sequence>MNFSLVCLLFFCYMIGCIILLCLSILPICFPYDIWPLLWIKTSLQILEYILCNILNMKLVLSNVSEVVNSTEPSYLAKPWIQCYESKVKCTRRGERECCSLTVRTYDQPGRWMSKTSMDLLVQELRQIAQDSLDEIPLYGVFSGNRQSLKNRIISIAYDKNEPVGFTAMCYLPPIDSSVVDKYENLLQAKNSSWNQYILHLIFRNVLHLYHGPILHLGLTMIKRHHRGRGIQSSIFLKCLILPVLNQRKLFFPITNIAASPAGIGAVSDYFFMSYPTYHTKNRRLLFHLATALHVLASSRHEFGCSTLAKFEESTFVVRGSNDPTGGGAFAFIKEDGKPVSQYKNPLCNQYCASLLRLEAGDELFQVAIFCPLFSIFQFLFSNLSYNHFSRKHVSLMMEKRKALLIKPNMHWYILGCLFLVVYFAWSRSILVGNFLRHRETECLFAVA</sequence>
<dbReference type="AlphaFoldDB" id="A0A9C7PVF7"/>
<dbReference type="Proteomes" id="UP001061958">
    <property type="component" value="Unassembled WGS sequence"/>
</dbReference>
<feature type="transmembrane region" description="Helical" evidence="1">
    <location>
        <begin position="364"/>
        <end position="389"/>
    </location>
</feature>
<organism evidence="2 3">
    <name type="scientific">Galdieria partita</name>
    <dbReference type="NCBI Taxonomy" id="83374"/>
    <lineage>
        <taxon>Eukaryota</taxon>
        <taxon>Rhodophyta</taxon>
        <taxon>Bangiophyceae</taxon>
        <taxon>Galdieriales</taxon>
        <taxon>Galdieriaceae</taxon>
        <taxon>Galdieria</taxon>
    </lineage>
</organism>
<proteinExistence type="predicted"/>
<dbReference type="OrthoDB" id="4584at2759"/>
<evidence type="ECO:0000256" key="1">
    <source>
        <dbReference type="SAM" id="Phobius"/>
    </source>
</evidence>
<feature type="transmembrane region" description="Helical" evidence="1">
    <location>
        <begin position="410"/>
        <end position="426"/>
    </location>
</feature>
<evidence type="ECO:0000313" key="2">
    <source>
        <dbReference type="EMBL" id="GJQ11593.1"/>
    </source>
</evidence>
<gene>
    <name evidence="2" type="ORF">GpartN1_g3384.t1</name>
</gene>
<evidence type="ECO:0000313" key="3">
    <source>
        <dbReference type="Proteomes" id="UP001061958"/>
    </source>
</evidence>
<dbReference type="EMBL" id="BQMJ01000025">
    <property type="protein sequence ID" value="GJQ11593.1"/>
    <property type="molecule type" value="Genomic_DNA"/>
</dbReference>
<keyword evidence="1" id="KW-1133">Transmembrane helix</keyword>
<name>A0A9C7PVF7_9RHOD</name>